<dbReference type="PROSITE" id="PS00125">
    <property type="entry name" value="SER_THR_PHOSPHATASE"/>
    <property type="match status" value="1"/>
</dbReference>
<dbReference type="RefSeq" id="WP_230732705.1">
    <property type="nucleotide sequence ID" value="NZ_CP075567.1"/>
</dbReference>
<accession>A0ABY3PXU0</accession>
<dbReference type="InterPro" id="IPR029052">
    <property type="entry name" value="Metallo-depent_PP-like"/>
</dbReference>
<dbReference type="InterPro" id="IPR006186">
    <property type="entry name" value="Ser/Thr-sp_prot-phosphatase"/>
</dbReference>
<evidence type="ECO:0000313" key="3">
    <source>
        <dbReference type="Proteomes" id="UP001162907"/>
    </source>
</evidence>
<keyword evidence="3" id="KW-1185">Reference proteome</keyword>
<reference evidence="2 3" key="1">
    <citation type="journal article" date="2022" name="Int. J. Syst. Evol. Microbiol.">
        <title>Pseudomonas fitomaticsae sp. nov., isolated at Marimurtra Botanical Garden in Blanes, Catalonia, Spain.</title>
        <authorList>
            <person name="Atanasov K.E."/>
            <person name="Galbis D.M."/>
            <person name="Cornado D."/>
            <person name="Serpico A."/>
            <person name="Sanchez G."/>
            <person name="Bosch M."/>
            <person name="Ferrer A."/>
            <person name="Altabella T."/>
        </authorList>
    </citation>
    <scope>NUCLEOTIDE SEQUENCE [LARGE SCALE GENOMIC DNA]</scope>
    <source>
        <strain evidence="2 3">FIT81</strain>
    </source>
</reference>
<dbReference type="Pfam" id="PF00149">
    <property type="entry name" value="Metallophos"/>
    <property type="match status" value="1"/>
</dbReference>
<dbReference type="PANTHER" id="PTHR42850:SF4">
    <property type="entry name" value="ZINC-DEPENDENT ENDOPOLYPHOSPHATASE"/>
    <property type="match status" value="1"/>
</dbReference>
<proteinExistence type="predicted"/>
<gene>
    <name evidence="2" type="ORF">KJY40_21435</name>
</gene>
<dbReference type="InterPro" id="IPR004843">
    <property type="entry name" value="Calcineurin-like_PHP"/>
</dbReference>
<dbReference type="PANTHER" id="PTHR42850">
    <property type="entry name" value="METALLOPHOSPHOESTERASE"/>
    <property type="match status" value="1"/>
</dbReference>
<dbReference type="Proteomes" id="UP001162907">
    <property type="component" value="Chromosome"/>
</dbReference>
<name>A0ABY3PXU0_9PSED</name>
<dbReference type="InterPro" id="IPR050126">
    <property type="entry name" value="Ap4A_hydrolase"/>
</dbReference>
<evidence type="ECO:0000313" key="2">
    <source>
        <dbReference type="EMBL" id="UFP98585.1"/>
    </source>
</evidence>
<dbReference type="Gene3D" id="3.60.21.10">
    <property type="match status" value="1"/>
</dbReference>
<dbReference type="EMBL" id="CP075567">
    <property type="protein sequence ID" value="UFP98585.1"/>
    <property type="molecule type" value="Genomic_DNA"/>
</dbReference>
<feature type="domain" description="Serine/threonine specific protein phosphatases" evidence="1">
    <location>
        <begin position="72"/>
        <end position="77"/>
    </location>
</feature>
<evidence type="ECO:0000259" key="1">
    <source>
        <dbReference type="PROSITE" id="PS00125"/>
    </source>
</evidence>
<organism evidence="2 3">
    <name type="scientific">Pseudomonas fitomaticsae</name>
    <dbReference type="NCBI Taxonomy" id="2837969"/>
    <lineage>
        <taxon>Bacteria</taxon>
        <taxon>Pseudomonadati</taxon>
        <taxon>Pseudomonadota</taxon>
        <taxon>Gammaproteobacteria</taxon>
        <taxon>Pseudomonadales</taxon>
        <taxon>Pseudomonadaceae</taxon>
        <taxon>Pseudomonas</taxon>
    </lineage>
</organism>
<protein>
    <submittedName>
        <fullName evidence="2">Metallophosphoesterase</fullName>
    </submittedName>
</protein>
<dbReference type="SUPFAM" id="SSF56300">
    <property type="entry name" value="Metallo-dependent phosphatases"/>
    <property type="match status" value="1"/>
</dbReference>
<sequence length="262" mass="28970">MSGLQRFGVNTAGRDFAVGDVHGHFTRLHKALDAAGFNPAIDRLFSVGDLVDRGPESAEVDTWLAKPWFHAVRGNHEQMAIDAYRFDPDGRVGDQHLANGGAWIYVRSSVEQVCYVQILADLPLIIEVETPQGLVGIVHADCPLPSWQMLQAWANGDMPGLRNVEQAVQWSRSRITQDQAHGVDGVRAVVVGHTPVRRPVILGNVYHIDTGGWMDGHFTLLNLHTLETIPPTDPKLKWDWDQNDDATQIANDENVSRHVGGD</sequence>